<dbReference type="InterPro" id="IPR037919">
    <property type="entry name" value="OGT"/>
</dbReference>
<feature type="signal peptide" evidence="4">
    <location>
        <begin position="1"/>
        <end position="23"/>
    </location>
</feature>
<dbReference type="Pfam" id="PF13181">
    <property type="entry name" value="TPR_8"/>
    <property type="match status" value="1"/>
</dbReference>
<evidence type="ECO:0000256" key="2">
    <source>
        <dbReference type="ARBA" id="ARBA00022803"/>
    </source>
</evidence>
<proteinExistence type="predicted"/>
<feature type="domain" description="Peptidase C14 caspase" evidence="5">
    <location>
        <begin position="43"/>
        <end position="276"/>
    </location>
</feature>
<dbReference type="SUPFAM" id="SSF48452">
    <property type="entry name" value="TPR-like"/>
    <property type="match status" value="3"/>
</dbReference>
<feature type="repeat" description="TPR" evidence="3">
    <location>
        <begin position="805"/>
        <end position="838"/>
    </location>
</feature>
<name>M7NK67_9BACT</name>
<evidence type="ECO:0000256" key="1">
    <source>
        <dbReference type="ARBA" id="ARBA00022737"/>
    </source>
</evidence>
<dbReference type="InterPro" id="IPR013105">
    <property type="entry name" value="TPR_2"/>
</dbReference>
<evidence type="ECO:0000259" key="5">
    <source>
        <dbReference type="Pfam" id="PF00656"/>
    </source>
</evidence>
<dbReference type="Gene3D" id="3.40.50.1460">
    <property type="match status" value="1"/>
</dbReference>
<dbReference type="RefSeq" id="WP_009196074.1">
    <property type="nucleotide sequence ID" value="NZ_AODQ01000070.1"/>
</dbReference>
<dbReference type="GO" id="GO:0006493">
    <property type="term" value="P:protein O-linked glycosylation"/>
    <property type="evidence" value="ECO:0007669"/>
    <property type="project" value="InterPro"/>
</dbReference>
<dbReference type="GO" id="GO:0097363">
    <property type="term" value="F:protein O-acetylglucosaminyltransferase activity"/>
    <property type="evidence" value="ECO:0007669"/>
    <property type="project" value="TreeGrafter"/>
</dbReference>
<evidence type="ECO:0000256" key="4">
    <source>
        <dbReference type="SAM" id="SignalP"/>
    </source>
</evidence>
<reference evidence="6 7" key="1">
    <citation type="journal article" date="2013" name="Genome Announc.">
        <title>Draft Genome Sequence of Cesiribacter andamanensis Strain AMV16T, Isolated from a Soil Sample from a Mud Volcano in the Andaman Islands, India.</title>
        <authorList>
            <person name="Shivaji S."/>
            <person name="Ara S."/>
            <person name="Begum Z."/>
            <person name="Srinivas T.N."/>
            <person name="Singh A."/>
            <person name="Kumar Pinnaka A."/>
        </authorList>
    </citation>
    <scope>NUCLEOTIDE SEQUENCE [LARGE SCALE GENOMIC DNA]</scope>
    <source>
        <strain evidence="6 7">AMV16</strain>
    </source>
</reference>
<keyword evidence="2 3" id="KW-0802">TPR repeat</keyword>
<dbReference type="SMART" id="SM00028">
    <property type="entry name" value="TPR"/>
    <property type="match status" value="9"/>
</dbReference>
<dbReference type="InterPro" id="IPR011990">
    <property type="entry name" value="TPR-like_helical_dom_sf"/>
</dbReference>
<feature type="repeat" description="TPR" evidence="3">
    <location>
        <begin position="497"/>
        <end position="530"/>
    </location>
</feature>
<comment type="caution">
    <text evidence="6">The sequence shown here is derived from an EMBL/GenBank/DDBJ whole genome shotgun (WGS) entry which is preliminary data.</text>
</comment>
<dbReference type="PROSITE" id="PS50293">
    <property type="entry name" value="TPR_REGION"/>
    <property type="match status" value="1"/>
</dbReference>
<dbReference type="GO" id="GO:0006508">
    <property type="term" value="P:proteolysis"/>
    <property type="evidence" value="ECO:0007669"/>
    <property type="project" value="InterPro"/>
</dbReference>
<feature type="repeat" description="TPR" evidence="3">
    <location>
        <begin position="703"/>
        <end position="736"/>
    </location>
</feature>
<dbReference type="Gene3D" id="1.25.40.10">
    <property type="entry name" value="Tetratricopeptide repeat domain"/>
    <property type="match status" value="5"/>
</dbReference>
<protein>
    <submittedName>
        <fullName evidence="6">Cellulose synthase subunit BcsC</fullName>
    </submittedName>
</protein>
<feature type="repeat" description="TPR" evidence="3">
    <location>
        <begin position="463"/>
        <end position="496"/>
    </location>
</feature>
<evidence type="ECO:0000256" key="3">
    <source>
        <dbReference type="PROSITE-ProRule" id="PRU00339"/>
    </source>
</evidence>
<evidence type="ECO:0000313" key="6">
    <source>
        <dbReference type="EMBL" id="EMR02170.1"/>
    </source>
</evidence>
<dbReference type="InterPro" id="IPR011600">
    <property type="entry name" value="Pept_C14_caspase"/>
</dbReference>
<dbReference type="STRING" id="1279009.ADICEAN_02684"/>
<dbReference type="PANTHER" id="PTHR44366:SF1">
    <property type="entry name" value="UDP-N-ACETYLGLUCOSAMINE--PEPTIDE N-ACETYLGLUCOSAMINYLTRANSFERASE 110 KDA SUBUNIT"/>
    <property type="match status" value="1"/>
</dbReference>
<dbReference type="eggNOG" id="COG0457">
    <property type="taxonomic scope" value="Bacteria"/>
</dbReference>
<sequence>MKHLFSLLSPLLLCLLASLPLMAQQKGASQVAAATPHASGQTHALIIGVSNYADSKLDLRFADKDALLFYNFLVKSGTATTDNIRLLLNEEATGIRINAALNQLATHVQEGDIVYIYFSGHGDVQTEIDDTSVGYLLGHDSNAERVYAGTGGTLEFERLQRYINVLGKKKATVNLVLDACHSGAAVTETGSANMSQLALAGFSNSIRFLSCRPTEKSYEDKSIGQGFFTYNLVRGLMGMADVSPKDNRVNIEELNGFVKSEVRSASQGKQTPRIEAVDEYLVIQEVRPDFLEQVLAATKAQQIPNYLAARSAASQSADPAEQLSPGEQEQIARFNALLSSGREGVQQAYTLLQQNKIRGVSPQRLSSFRYALVSELGRQPQEAVNTILKGSNLQPSAAYLLESSRLARQAVSLLDSSDFHFRIYSIYDKYLEAYAHIRNRNYRKYNQAEQLLQEALALEPHSAFVLHGLGLVATYKNDHPLAERYFKKAIEMIPTWTYPRSSLGSSLRDQGRYREALAVFEEVIQMAPTFAAAYNNLATVYQEMGRYNEAEQLYRRAMQADTADVALELNNLGLLYRDRGNLKDAETHYLASIARDEAYGKSYANLGYLYARLEDRRAEAYLKLAVEKEPFYAELLTDLAGYYSTSTSSADRQRADALYQEAVLNNPFETRAYAGRGWNAATENPSLAERYFLEGVQRNPEKPSAHYYLGEWYEQQEKWELAESSYKKALSLNPYTYPAYTRLSSLYLLSGRTPLAEKILLDAVPYFELSPVLFNDIGNFYYAQGQADKALQYYQRSLQTDADYAKAWGSLAYTALEGGAYRDAVDQFRKANQNDPIKFALDDFRSLFVPQMEALSSSGRAAEARAALTHYLAALPAHAELHYALARAGYLSGEPAAALASLQHIEVSGLRVQEKYRYWQQLGWLYLDLGQHTKAREAFTQSQAFYATPDPLGLAVLAYLGKDKAAAKTLLSKALQYDASALAADKLGTRYSHTSRDLITRMISGLER</sequence>
<organism evidence="6 7">
    <name type="scientific">Cesiribacter andamanensis AMV16</name>
    <dbReference type="NCBI Taxonomy" id="1279009"/>
    <lineage>
        <taxon>Bacteria</taxon>
        <taxon>Pseudomonadati</taxon>
        <taxon>Bacteroidota</taxon>
        <taxon>Cytophagia</taxon>
        <taxon>Cytophagales</taxon>
        <taxon>Cesiribacteraceae</taxon>
        <taxon>Cesiribacter</taxon>
    </lineage>
</organism>
<dbReference type="Pfam" id="PF07719">
    <property type="entry name" value="TPR_2"/>
    <property type="match status" value="1"/>
</dbReference>
<dbReference type="Pfam" id="PF13432">
    <property type="entry name" value="TPR_16"/>
    <property type="match status" value="1"/>
</dbReference>
<dbReference type="InterPro" id="IPR019734">
    <property type="entry name" value="TPR_rpt"/>
</dbReference>
<dbReference type="Pfam" id="PF13374">
    <property type="entry name" value="TPR_10"/>
    <property type="match status" value="1"/>
</dbReference>
<dbReference type="eggNOG" id="COG4249">
    <property type="taxonomic scope" value="Bacteria"/>
</dbReference>
<keyword evidence="1" id="KW-0677">Repeat</keyword>
<dbReference type="PANTHER" id="PTHR44366">
    <property type="entry name" value="UDP-N-ACETYLGLUCOSAMINE--PEPTIDE N-ACETYLGLUCOSAMINYLTRANSFERASE 110 KDA SUBUNIT"/>
    <property type="match status" value="1"/>
</dbReference>
<feature type="repeat" description="TPR" evidence="3">
    <location>
        <begin position="771"/>
        <end position="804"/>
    </location>
</feature>
<feature type="repeat" description="TPR" evidence="3">
    <location>
        <begin position="531"/>
        <end position="564"/>
    </location>
</feature>
<gene>
    <name evidence="6" type="ORF">ADICEAN_02684</name>
</gene>
<dbReference type="InterPro" id="IPR029030">
    <property type="entry name" value="Caspase-like_dom_sf"/>
</dbReference>
<dbReference type="GO" id="GO:0004197">
    <property type="term" value="F:cysteine-type endopeptidase activity"/>
    <property type="evidence" value="ECO:0007669"/>
    <property type="project" value="InterPro"/>
</dbReference>
<feature type="chain" id="PRO_5004082405" evidence="4">
    <location>
        <begin position="24"/>
        <end position="1008"/>
    </location>
</feature>
<dbReference type="Pfam" id="PF14559">
    <property type="entry name" value="TPR_19"/>
    <property type="match status" value="1"/>
</dbReference>
<dbReference type="SUPFAM" id="SSF52129">
    <property type="entry name" value="Caspase-like"/>
    <property type="match status" value="1"/>
</dbReference>
<accession>M7NK67</accession>
<dbReference type="OrthoDB" id="174931at2"/>
<dbReference type="Pfam" id="PF00656">
    <property type="entry name" value="Peptidase_C14"/>
    <property type="match status" value="1"/>
</dbReference>
<keyword evidence="4" id="KW-0732">Signal</keyword>
<evidence type="ECO:0000313" key="7">
    <source>
        <dbReference type="Proteomes" id="UP000011910"/>
    </source>
</evidence>
<keyword evidence="7" id="KW-1185">Reference proteome</keyword>
<dbReference type="AlphaFoldDB" id="M7NK67"/>
<dbReference type="EMBL" id="AODQ01000070">
    <property type="protein sequence ID" value="EMR02170.1"/>
    <property type="molecule type" value="Genomic_DNA"/>
</dbReference>
<dbReference type="Proteomes" id="UP000011910">
    <property type="component" value="Unassembled WGS sequence"/>
</dbReference>
<dbReference type="PROSITE" id="PS50005">
    <property type="entry name" value="TPR"/>
    <property type="match status" value="6"/>
</dbReference>